<feature type="transmembrane region" description="Helical" evidence="1">
    <location>
        <begin position="94"/>
        <end position="115"/>
    </location>
</feature>
<feature type="transmembrane region" description="Helical" evidence="1">
    <location>
        <begin position="142"/>
        <end position="162"/>
    </location>
</feature>
<dbReference type="EMBL" id="VWPH01000001">
    <property type="protein sequence ID" value="KAA5838406.1"/>
    <property type="molecule type" value="Genomic_DNA"/>
</dbReference>
<evidence type="ECO:0008006" key="4">
    <source>
        <dbReference type="Google" id="ProtNLM"/>
    </source>
</evidence>
<keyword evidence="3" id="KW-1185">Reference proteome</keyword>
<dbReference type="AlphaFoldDB" id="A0A5M7C7W5"/>
<dbReference type="OrthoDB" id="8082651at2"/>
<evidence type="ECO:0000256" key="1">
    <source>
        <dbReference type="SAM" id="Phobius"/>
    </source>
</evidence>
<keyword evidence="1" id="KW-0812">Transmembrane</keyword>
<keyword evidence="1" id="KW-1133">Transmembrane helix</keyword>
<evidence type="ECO:0000313" key="3">
    <source>
        <dbReference type="Proteomes" id="UP000323946"/>
    </source>
</evidence>
<dbReference type="RefSeq" id="WP_150064910.1">
    <property type="nucleotide sequence ID" value="NZ_VWPH01000001.1"/>
</dbReference>
<reference evidence="2 3" key="1">
    <citation type="submission" date="2019-09" db="EMBL/GenBank/DDBJ databases">
        <title>Draft genome sequence of the thermophilic Saccharopolyspora hirsuta VKM Ac-666T.</title>
        <authorList>
            <person name="Lobastova T.G."/>
            <person name="Fokina V."/>
            <person name="Bragin E.Y."/>
            <person name="Shtratnikova V.Y."/>
            <person name="Starodumova I.P."/>
            <person name="Tarlachkov S.V."/>
            <person name="Donova M.V."/>
        </authorList>
    </citation>
    <scope>NUCLEOTIDE SEQUENCE [LARGE SCALE GENOMIC DNA]</scope>
    <source>
        <strain evidence="2 3">VKM Ac-666</strain>
    </source>
</reference>
<gene>
    <name evidence="2" type="ORF">F1721_02940</name>
</gene>
<evidence type="ECO:0000313" key="2">
    <source>
        <dbReference type="EMBL" id="KAA5838406.1"/>
    </source>
</evidence>
<feature type="transmembrane region" description="Helical" evidence="1">
    <location>
        <begin position="60"/>
        <end position="82"/>
    </location>
</feature>
<accession>A0A5M7C7W5</accession>
<protein>
    <recommendedName>
        <fullName evidence="4">DUF2269 domain-containing protein</fullName>
    </recommendedName>
</protein>
<proteinExistence type="predicted"/>
<dbReference type="Proteomes" id="UP000323946">
    <property type="component" value="Unassembled WGS sequence"/>
</dbReference>
<feature type="transmembrane region" description="Helical" evidence="1">
    <location>
        <begin position="21"/>
        <end position="48"/>
    </location>
</feature>
<comment type="caution">
    <text evidence="2">The sequence shown here is derived from an EMBL/GenBank/DDBJ whole genome shotgun (WGS) entry which is preliminary data.</text>
</comment>
<name>A0A5M7C7W5_SACHI</name>
<organism evidence="2 3">
    <name type="scientific">Saccharopolyspora hirsuta</name>
    <dbReference type="NCBI Taxonomy" id="1837"/>
    <lineage>
        <taxon>Bacteria</taxon>
        <taxon>Bacillati</taxon>
        <taxon>Actinomycetota</taxon>
        <taxon>Actinomycetes</taxon>
        <taxon>Pseudonocardiales</taxon>
        <taxon>Pseudonocardiaceae</taxon>
        <taxon>Saccharopolyspora</taxon>
    </lineage>
</organism>
<keyword evidence="1" id="KW-0472">Membrane</keyword>
<sequence>MTTTTARPSRRLSGRGRKAFLAVHLLSAAAWFGIDLALGTLVVTALVTDSPQTAGAALQAVGIFAVWPMFGTSLVCLASGAVLGLGTKYGLLRYWWVVVKLAINVLFSVLIVAALRPGINEAADIGTRLAAGDTTAEIPANLLAPVAVAPTLLITAYLLSVFKPWGRLRTPDRHSAPAPEPAVSR</sequence>